<name>A0A397SQA2_9GLOM</name>
<accession>A0A397SQA2</accession>
<comment type="caution">
    <text evidence="1">The sequence shown here is derived from an EMBL/GenBank/DDBJ whole genome shotgun (WGS) entry which is preliminary data.</text>
</comment>
<dbReference type="Proteomes" id="UP000265703">
    <property type="component" value="Unassembled WGS sequence"/>
</dbReference>
<gene>
    <name evidence="1" type="ORF">C1645_739798</name>
</gene>
<sequence length="148" mass="17084">MADSNNPLNLDYICVISPHEQKSNLEAVRQQAKAIQASAEAQNKLVTILQTQISLPKAVQKYYTSENVVLNKHTNWFVPCYPQQNPCLVCHYFGHNSETCPNIPYTAYNKCVRCWQLGHNFQSCQSSKVRPPFKNNFFYPNELLNRIF</sequence>
<dbReference type="GO" id="GO:0008270">
    <property type="term" value="F:zinc ion binding"/>
    <property type="evidence" value="ECO:0007669"/>
    <property type="project" value="InterPro"/>
</dbReference>
<dbReference type="InterPro" id="IPR036875">
    <property type="entry name" value="Znf_CCHC_sf"/>
</dbReference>
<dbReference type="Gene3D" id="4.10.60.10">
    <property type="entry name" value="Zinc finger, CCHC-type"/>
    <property type="match status" value="1"/>
</dbReference>
<evidence type="ECO:0008006" key="3">
    <source>
        <dbReference type="Google" id="ProtNLM"/>
    </source>
</evidence>
<dbReference type="OrthoDB" id="8026949at2759"/>
<evidence type="ECO:0000313" key="2">
    <source>
        <dbReference type="Proteomes" id="UP000265703"/>
    </source>
</evidence>
<dbReference type="GO" id="GO:0003676">
    <property type="term" value="F:nucleic acid binding"/>
    <property type="evidence" value="ECO:0007669"/>
    <property type="project" value="InterPro"/>
</dbReference>
<organism evidence="1 2">
    <name type="scientific">Glomus cerebriforme</name>
    <dbReference type="NCBI Taxonomy" id="658196"/>
    <lineage>
        <taxon>Eukaryota</taxon>
        <taxon>Fungi</taxon>
        <taxon>Fungi incertae sedis</taxon>
        <taxon>Mucoromycota</taxon>
        <taxon>Glomeromycotina</taxon>
        <taxon>Glomeromycetes</taxon>
        <taxon>Glomerales</taxon>
        <taxon>Glomeraceae</taxon>
        <taxon>Glomus</taxon>
    </lineage>
</organism>
<dbReference type="SUPFAM" id="SSF57756">
    <property type="entry name" value="Retrovirus zinc finger-like domains"/>
    <property type="match status" value="1"/>
</dbReference>
<proteinExistence type="predicted"/>
<evidence type="ECO:0000313" key="1">
    <source>
        <dbReference type="EMBL" id="RIA87882.1"/>
    </source>
</evidence>
<reference evidence="1 2" key="1">
    <citation type="submission" date="2018-06" db="EMBL/GenBank/DDBJ databases">
        <title>Comparative genomics reveals the genomic features of Rhizophagus irregularis, R. cerebriforme, R. diaphanum and Gigaspora rosea, and their symbiotic lifestyle signature.</title>
        <authorList>
            <person name="Morin E."/>
            <person name="San Clemente H."/>
            <person name="Chen E.C.H."/>
            <person name="De La Providencia I."/>
            <person name="Hainaut M."/>
            <person name="Kuo A."/>
            <person name="Kohler A."/>
            <person name="Murat C."/>
            <person name="Tang N."/>
            <person name="Roy S."/>
            <person name="Loubradou J."/>
            <person name="Henrissat B."/>
            <person name="Grigoriev I.V."/>
            <person name="Corradi N."/>
            <person name="Roux C."/>
            <person name="Martin F.M."/>
        </authorList>
    </citation>
    <scope>NUCLEOTIDE SEQUENCE [LARGE SCALE GENOMIC DNA]</scope>
    <source>
        <strain evidence="1 2">DAOM 227022</strain>
    </source>
</reference>
<dbReference type="AlphaFoldDB" id="A0A397SQA2"/>
<keyword evidence="2" id="KW-1185">Reference proteome</keyword>
<dbReference type="EMBL" id="QKYT01000288">
    <property type="protein sequence ID" value="RIA87882.1"/>
    <property type="molecule type" value="Genomic_DNA"/>
</dbReference>
<protein>
    <recommendedName>
        <fullName evidence="3">CCHC-type domain-containing protein</fullName>
    </recommendedName>
</protein>